<dbReference type="PROSITE" id="PS51257">
    <property type="entry name" value="PROKAR_LIPOPROTEIN"/>
    <property type="match status" value="1"/>
</dbReference>
<keyword evidence="17" id="KW-1185">Reference proteome</keyword>
<dbReference type="Pfam" id="PF02424">
    <property type="entry name" value="ApbE"/>
    <property type="match status" value="1"/>
</dbReference>
<comment type="cofactor">
    <cofactor evidence="11">
        <name>Mg(2+)</name>
        <dbReference type="ChEBI" id="CHEBI:18420"/>
    </cofactor>
    <cofactor evidence="11">
        <name>Mn(2+)</name>
        <dbReference type="ChEBI" id="CHEBI:29035"/>
    </cofactor>
    <text evidence="11">Magnesium. Can also use manganese.</text>
</comment>
<dbReference type="InterPro" id="IPR003374">
    <property type="entry name" value="ApbE-like_sf"/>
</dbReference>
<evidence type="ECO:0000256" key="4">
    <source>
        <dbReference type="ARBA" id="ARBA00022679"/>
    </source>
</evidence>
<gene>
    <name evidence="15" type="ORF">KEG57_05510</name>
    <name evidence="16" type="ORF">KEG57_18945</name>
</gene>
<evidence type="ECO:0000256" key="6">
    <source>
        <dbReference type="ARBA" id="ARBA00022827"/>
    </source>
</evidence>
<evidence type="ECO:0000256" key="1">
    <source>
        <dbReference type="ARBA" id="ARBA00011955"/>
    </source>
</evidence>
<comment type="similarity">
    <text evidence="10 12">Belongs to the ApbE family.</text>
</comment>
<evidence type="ECO:0000313" key="15">
    <source>
        <dbReference type="EMBL" id="MDC3979947.1"/>
    </source>
</evidence>
<dbReference type="PANTHER" id="PTHR30040:SF2">
    <property type="entry name" value="FAD:PROTEIN FMN TRANSFERASE"/>
    <property type="match status" value="1"/>
</dbReference>
<dbReference type="SUPFAM" id="SSF143631">
    <property type="entry name" value="ApbE-like"/>
    <property type="match status" value="1"/>
</dbReference>
<name>A0A9X3X4G9_9BACT</name>
<evidence type="ECO:0000256" key="12">
    <source>
        <dbReference type="RuleBase" id="RU363002"/>
    </source>
</evidence>
<keyword evidence="12" id="KW-0997">Cell inner membrane</keyword>
<keyword evidence="3 10" id="KW-0285">Flavoprotein</keyword>
<keyword evidence="4 10" id="KW-0808">Transferase</keyword>
<dbReference type="Proteomes" id="UP001151081">
    <property type="component" value="Unassembled WGS sequence"/>
</dbReference>
<evidence type="ECO:0000313" key="16">
    <source>
        <dbReference type="EMBL" id="MDC3982600.1"/>
    </source>
</evidence>
<keyword evidence="12" id="KW-0732">Signal</keyword>
<evidence type="ECO:0000256" key="14">
    <source>
        <dbReference type="SAM" id="MobiDB-lite"/>
    </source>
</evidence>
<dbReference type="EMBL" id="JAGTJJ010000002">
    <property type="protein sequence ID" value="MDC3979947.1"/>
    <property type="molecule type" value="Genomic_DNA"/>
</dbReference>
<dbReference type="PIRSF" id="PIRSF006268">
    <property type="entry name" value="ApbE"/>
    <property type="match status" value="1"/>
</dbReference>
<evidence type="ECO:0000256" key="7">
    <source>
        <dbReference type="ARBA" id="ARBA00022842"/>
    </source>
</evidence>
<accession>A0A9X3X4G9</accession>
<proteinExistence type="inferred from homology"/>
<dbReference type="GO" id="GO:0046872">
    <property type="term" value="F:metal ion binding"/>
    <property type="evidence" value="ECO:0007669"/>
    <property type="project" value="UniProtKB-UniRule"/>
</dbReference>
<comment type="subcellular location">
    <subcellularLocation>
        <location evidence="12">Cell inner membrane</location>
        <topology evidence="12">Lipid-anchor</topology>
        <orientation evidence="12">Periplasmic side</orientation>
    </subcellularLocation>
</comment>
<feature type="binding site" evidence="11">
    <location>
        <position position="311"/>
    </location>
    <ligand>
        <name>Mg(2+)</name>
        <dbReference type="ChEBI" id="CHEBI:18420"/>
    </ligand>
</feature>
<dbReference type="GO" id="GO:0016740">
    <property type="term" value="F:transferase activity"/>
    <property type="evidence" value="ECO:0007669"/>
    <property type="project" value="UniProtKB-UniRule"/>
</dbReference>
<reference evidence="16 17" key="1">
    <citation type="submission" date="2021-04" db="EMBL/GenBank/DDBJ databases">
        <title>Genome analysis of Polyangium sp.</title>
        <authorList>
            <person name="Li Y."/>
            <person name="Wang J."/>
        </authorList>
    </citation>
    <scope>NUCLEOTIDE SEQUENCE [LARGE SCALE GENOMIC DNA]</scope>
    <source>
        <strain evidence="16 17">SDU14</strain>
    </source>
</reference>
<organism evidence="16 17">
    <name type="scientific">Polyangium jinanense</name>
    <dbReference type="NCBI Taxonomy" id="2829994"/>
    <lineage>
        <taxon>Bacteria</taxon>
        <taxon>Pseudomonadati</taxon>
        <taxon>Myxococcota</taxon>
        <taxon>Polyangia</taxon>
        <taxon>Polyangiales</taxon>
        <taxon>Polyangiaceae</taxon>
        <taxon>Polyangium</taxon>
    </lineage>
</organism>
<dbReference type="InterPro" id="IPR024932">
    <property type="entry name" value="ApbE"/>
</dbReference>
<keyword evidence="12" id="KW-0472">Membrane</keyword>
<feature type="binding site" evidence="11">
    <location>
        <position position="197"/>
    </location>
    <ligand>
        <name>Mg(2+)</name>
        <dbReference type="ChEBI" id="CHEBI:18420"/>
    </ligand>
</feature>
<feature type="coiled-coil region" evidence="13">
    <location>
        <begin position="70"/>
        <end position="97"/>
    </location>
</feature>
<evidence type="ECO:0000256" key="3">
    <source>
        <dbReference type="ARBA" id="ARBA00022630"/>
    </source>
</evidence>
<evidence type="ECO:0000313" key="17">
    <source>
        <dbReference type="Proteomes" id="UP001151081"/>
    </source>
</evidence>
<evidence type="ECO:0000256" key="11">
    <source>
        <dbReference type="PIRSR" id="PIRSR006268-2"/>
    </source>
</evidence>
<dbReference type="EC" id="2.7.1.180" evidence="1 10"/>
<dbReference type="Gene3D" id="3.10.520.10">
    <property type="entry name" value="ApbE-like domains"/>
    <property type="match status" value="1"/>
</dbReference>
<evidence type="ECO:0000256" key="13">
    <source>
        <dbReference type="SAM" id="Coils"/>
    </source>
</evidence>
<keyword evidence="13" id="KW-0175">Coiled coil</keyword>
<feature type="signal peptide" evidence="12">
    <location>
        <begin position="1"/>
        <end position="16"/>
    </location>
</feature>
<dbReference type="EMBL" id="JAGTJJ010000008">
    <property type="protein sequence ID" value="MDC3982600.1"/>
    <property type="molecule type" value="Genomic_DNA"/>
</dbReference>
<dbReference type="AlphaFoldDB" id="A0A9X3X4G9"/>
<dbReference type="GO" id="GO:0005886">
    <property type="term" value="C:plasma membrane"/>
    <property type="evidence" value="ECO:0007669"/>
    <property type="project" value="UniProtKB-SubCell"/>
</dbReference>
<protein>
    <recommendedName>
        <fullName evidence="2 10">FAD:protein FMN transferase</fullName>
        <ecNumber evidence="1 10">2.7.1.180</ecNumber>
    </recommendedName>
    <alternativeName>
        <fullName evidence="8 10">Flavin transferase</fullName>
    </alternativeName>
</protein>
<dbReference type="RefSeq" id="WP_272458240.1">
    <property type="nucleotide sequence ID" value="NZ_JAGTJJ010000002.1"/>
</dbReference>
<feature type="region of interest" description="Disordered" evidence="14">
    <location>
        <begin position="19"/>
        <end position="48"/>
    </location>
</feature>
<dbReference type="PANTHER" id="PTHR30040">
    <property type="entry name" value="THIAMINE BIOSYNTHESIS LIPOPROTEIN APBE"/>
    <property type="match status" value="1"/>
</dbReference>
<keyword evidence="6 10" id="KW-0274">FAD</keyword>
<evidence type="ECO:0000256" key="8">
    <source>
        <dbReference type="ARBA" id="ARBA00031306"/>
    </source>
</evidence>
<sequence>MMRTSHVFLLGALALAACNTSSPPEPTPEARSSSAPPRPPPFDPKKVTLDDKAMGTHVVITTYTTRELDEAAIRSKLDKALAEIRRLERLMTTWRDDSEISRINQAAGKQAVAVGPETFDVIKKSISVAERSEGVFDISFEAMRDLWRFDENKVEEVPSKADIDKARALIDYRKIKLDHDAHRVMLSKPGMRVSLGGIAKGYAVDAAAKVLAAEGLASFYVQAGGDLYVRGKKPDGSPYRVGVRDPRGQGPNDYFAMIDVTDHAFSTAGDYERAFVKDGKRWHHIIDPRTGYPAMKSRSVTVWAKDAFTADGIDDAIFILGPDKGLSICEELDDCGAVVVDEHNKVWVSKRLESKIQMLRDPTDGV</sequence>
<evidence type="ECO:0000256" key="9">
    <source>
        <dbReference type="ARBA" id="ARBA00048540"/>
    </source>
</evidence>
<comment type="caution">
    <text evidence="16">The sequence shown here is derived from an EMBL/GenBank/DDBJ whole genome shotgun (WGS) entry which is preliminary data.</text>
</comment>
<evidence type="ECO:0000256" key="2">
    <source>
        <dbReference type="ARBA" id="ARBA00016337"/>
    </source>
</evidence>
<evidence type="ECO:0000256" key="5">
    <source>
        <dbReference type="ARBA" id="ARBA00022723"/>
    </source>
</evidence>
<evidence type="ECO:0000256" key="10">
    <source>
        <dbReference type="PIRNR" id="PIRNR006268"/>
    </source>
</evidence>
<feature type="chain" id="PRO_5044522269" description="FAD:protein FMN transferase" evidence="12">
    <location>
        <begin position="17"/>
        <end position="366"/>
    </location>
</feature>
<keyword evidence="12" id="KW-1003">Cell membrane</keyword>
<keyword evidence="5 10" id="KW-0479">Metal-binding</keyword>
<comment type="catalytic activity">
    <reaction evidence="9 10 12">
        <text>L-threonyl-[protein] + FAD = FMN-L-threonyl-[protein] + AMP + H(+)</text>
        <dbReference type="Rhea" id="RHEA:36847"/>
        <dbReference type="Rhea" id="RHEA-COMP:11060"/>
        <dbReference type="Rhea" id="RHEA-COMP:11061"/>
        <dbReference type="ChEBI" id="CHEBI:15378"/>
        <dbReference type="ChEBI" id="CHEBI:30013"/>
        <dbReference type="ChEBI" id="CHEBI:57692"/>
        <dbReference type="ChEBI" id="CHEBI:74257"/>
        <dbReference type="ChEBI" id="CHEBI:456215"/>
        <dbReference type="EC" id="2.7.1.180"/>
    </reaction>
</comment>
<keyword evidence="12" id="KW-0449">Lipoprotein</keyword>
<comment type="function">
    <text evidence="12">Flavin transferase that catalyzes the transfer of the FMN moiety of FAD and its covalent binding to the hydroxyl group of a threonine residue in a target flavoprotein.</text>
</comment>
<keyword evidence="7 10" id="KW-0460">Magnesium</keyword>